<dbReference type="InterPro" id="IPR050557">
    <property type="entry name" value="RTX_toxin/Mannuronan_C5-epim"/>
</dbReference>
<evidence type="ECO:0000256" key="2">
    <source>
        <dbReference type="ARBA" id="ARBA00022525"/>
    </source>
</evidence>
<sequence length="444" mass="45745">MFFSQNNQSFIANPTFNVFLDARIGVATLVDDDLIRGNDAGEGAVIGVGFTGAPVIATQPTEVLTSIAFADGTTLTGVEGVLFGGGSSASFGLGSSTFLFDADALAAAGKSVVDVARVLSFTSTDHDLTWADLGFSGGDLPEPGPPPVPDLVEGIPATAIWFLQNSQSFIVNPTFNVTLDTELGIATLVDDDLIRGDDAGEGVTLGLRILGGGPQPVATQDIEVLTNITFADGTTLTGAEAVMFGGGSPASFGLGTSTFLFDTVALAAAGKSVLDVARVNSFTMTDHDLTWFDVGFTQDGVTLPEPERNLTLLEGTAGNDTLRGTRDDELILGGEGNDRLIGGRGDDVILGGNGNDRLTGGLGEDTFVFGADARDGNRDRDVVTDYNAVLDTIVLEAGATIRSSAVRDGGLLITLDGDGDTIFVQNAGPIILGNIALVDDLFLV</sequence>
<comment type="subcellular location">
    <subcellularLocation>
        <location evidence="1">Secreted</location>
    </subcellularLocation>
</comment>
<evidence type="ECO:0000313" key="3">
    <source>
        <dbReference type="EMBL" id="QBX35989.1"/>
    </source>
</evidence>
<evidence type="ECO:0008006" key="5">
    <source>
        <dbReference type="Google" id="ProtNLM"/>
    </source>
</evidence>
<dbReference type="PROSITE" id="PS00330">
    <property type="entry name" value="HEMOLYSIN_CALCIUM"/>
    <property type="match status" value="2"/>
</dbReference>
<dbReference type="InterPro" id="IPR001343">
    <property type="entry name" value="Hemolysn_Ca-bd"/>
</dbReference>
<evidence type="ECO:0000256" key="1">
    <source>
        <dbReference type="ARBA" id="ARBA00004613"/>
    </source>
</evidence>
<accession>A0A4P7HNX9</accession>
<dbReference type="Proteomes" id="UP000296374">
    <property type="component" value="Chromosome"/>
</dbReference>
<dbReference type="KEGG" id="plia:E4191_00590"/>
<dbReference type="GO" id="GO:0005576">
    <property type="term" value="C:extracellular region"/>
    <property type="evidence" value="ECO:0007669"/>
    <property type="project" value="UniProtKB-SubCell"/>
</dbReference>
<reference evidence="4" key="1">
    <citation type="submission" date="2019-03" db="EMBL/GenBank/DDBJ databases">
        <authorList>
            <person name="Li J."/>
        </authorList>
    </citation>
    <scope>NUCLEOTIDE SEQUENCE [LARGE SCALE GENOMIC DNA]</scope>
    <source>
        <strain evidence="4">2251</strain>
    </source>
</reference>
<dbReference type="PANTHER" id="PTHR38340:SF1">
    <property type="entry name" value="S-LAYER PROTEIN"/>
    <property type="match status" value="1"/>
</dbReference>
<name>A0A4P7HNX9_9RHOB</name>
<dbReference type="InterPro" id="IPR018511">
    <property type="entry name" value="Hemolysin-typ_Ca-bd_CS"/>
</dbReference>
<protein>
    <recommendedName>
        <fullName evidence="5">Calcium-binding protein</fullName>
    </recommendedName>
</protein>
<dbReference type="PRINTS" id="PR00313">
    <property type="entry name" value="CABNDNGRPT"/>
</dbReference>
<evidence type="ECO:0000313" key="4">
    <source>
        <dbReference type="Proteomes" id="UP000296374"/>
    </source>
</evidence>
<dbReference type="Pfam" id="PF00353">
    <property type="entry name" value="HemolysinCabind"/>
    <property type="match status" value="1"/>
</dbReference>
<proteinExistence type="predicted"/>
<gene>
    <name evidence="3" type="ORF">E4191_00590</name>
</gene>
<organism evidence="3 4">
    <name type="scientific">Paracoccus liaowanqingii</name>
    <dbReference type="NCBI Taxonomy" id="2560053"/>
    <lineage>
        <taxon>Bacteria</taxon>
        <taxon>Pseudomonadati</taxon>
        <taxon>Pseudomonadota</taxon>
        <taxon>Alphaproteobacteria</taxon>
        <taxon>Rhodobacterales</taxon>
        <taxon>Paracoccaceae</taxon>
        <taxon>Paracoccus</taxon>
    </lineage>
</organism>
<dbReference type="Gene3D" id="2.150.10.10">
    <property type="entry name" value="Serralysin-like metalloprotease, C-terminal"/>
    <property type="match status" value="1"/>
</dbReference>
<dbReference type="EMBL" id="CP038439">
    <property type="protein sequence ID" value="QBX35989.1"/>
    <property type="molecule type" value="Genomic_DNA"/>
</dbReference>
<dbReference type="SUPFAM" id="SSF51120">
    <property type="entry name" value="beta-Roll"/>
    <property type="match status" value="1"/>
</dbReference>
<keyword evidence="2" id="KW-0964">Secreted</keyword>
<dbReference type="AlphaFoldDB" id="A0A4P7HNX9"/>
<dbReference type="GO" id="GO:0005509">
    <property type="term" value="F:calcium ion binding"/>
    <property type="evidence" value="ECO:0007669"/>
    <property type="project" value="InterPro"/>
</dbReference>
<dbReference type="PANTHER" id="PTHR38340">
    <property type="entry name" value="S-LAYER PROTEIN"/>
    <property type="match status" value="1"/>
</dbReference>
<dbReference type="InterPro" id="IPR011049">
    <property type="entry name" value="Serralysin-like_metalloprot_C"/>
</dbReference>